<dbReference type="PANTHER" id="PTHR23514:SF3">
    <property type="entry name" value="BYPASS OF STOP CODON PROTEIN 6"/>
    <property type="match status" value="1"/>
</dbReference>
<comment type="similarity">
    <text evidence="2">Belongs to the major facilitator superfamily.</text>
</comment>
<comment type="caution">
    <text evidence="9">The sequence shown here is derived from an EMBL/GenBank/DDBJ whole genome shotgun (WGS) entry which is preliminary data.</text>
</comment>
<feature type="transmembrane region" description="Helical" evidence="7">
    <location>
        <begin position="40"/>
        <end position="60"/>
    </location>
</feature>
<keyword evidence="4 7" id="KW-0812">Transmembrane</keyword>
<evidence type="ECO:0000256" key="1">
    <source>
        <dbReference type="ARBA" id="ARBA00004127"/>
    </source>
</evidence>
<evidence type="ECO:0000313" key="10">
    <source>
        <dbReference type="Proteomes" id="UP000248090"/>
    </source>
</evidence>
<feature type="transmembrane region" description="Helical" evidence="7">
    <location>
        <begin position="72"/>
        <end position="90"/>
    </location>
</feature>
<comment type="subcellular location">
    <subcellularLocation>
        <location evidence="1">Endomembrane system</location>
        <topology evidence="1">Multi-pass membrane protein</topology>
    </subcellularLocation>
</comment>
<evidence type="ECO:0000256" key="2">
    <source>
        <dbReference type="ARBA" id="ARBA00008335"/>
    </source>
</evidence>
<dbReference type="InterPro" id="IPR020846">
    <property type="entry name" value="MFS_dom"/>
</dbReference>
<feature type="transmembrane region" description="Helical" evidence="7">
    <location>
        <begin position="135"/>
        <end position="154"/>
    </location>
</feature>
<evidence type="ECO:0000256" key="6">
    <source>
        <dbReference type="ARBA" id="ARBA00023136"/>
    </source>
</evidence>
<keyword evidence="3" id="KW-0813">Transport</keyword>
<feature type="domain" description="Major facilitator superfamily (MFS) profile" evidence="8">
    <location>
        <begin position="6"/>
        <end position="400"/>
    </location>
</feature>
<keyword evidence="6 7" id="KW-0472">Membrane</keyword>
<evidence type="ECO:0000313" key="9">
    <source>
        <dbReference type="EMBL" id="PXF28817.1"/>
    </source>
</evidence>
<protein>
    <recommendedName>
        <fullName evidence="8">Major facilitator superfamily (MFS) profile domain-containing protein</fullName>
    </recommendedName>
</protein>
<accession>A0ABX5LRH7</accession>
<dbReference type="PROSITE" id="PS50850">
    <property type="entry name" value="MFS"/>
    <property type="match status" value="1"/>
</dbReference>
<feature type="transmembrane region" description="Helical" evidence="7">
    <location>
        <begin position="331"/>
        <end position="352"/>
    </location>
</feature>
<dbReference type="InterPro" id="IPR051788">
    <property type="entry name" value="MFS_Transporter"/>
</dbReference>
<keyword evidence="5 7" id="KW-1133">Transmembrane helix</keyword>
<dbReference type="InterPro" id="IPR036259">
    <property type="entry name" value="MFS_trans_sf"/>
</dbReference>
<dbReference type="Gene3D" id="1.20.1250.20">
    <property type="entry name" value="MFS general substrate transporter like domains"/>
    <property type="match status" value="2"/>
</dbReference>
<feature type="transmembrane region" description="Helical" evidence="7">
    <location>
        <begin position="273"/>
        <end position="293"/>
    </location>
</feature>
<dbReference type="Pfam" id="PF07690">
    <property type="entry name" value="MFS_1"/>
    <property type="match status" value="1"/>
</dbReference>
<feature type="transmembrane region" description="Helical" evidence="7">
    <location>
        <begin position="96"/>
        <end position="114"/>
    </location>
</feature>
<evidence type="ECO:0000256" key="5">
    <source>
        <dbReference type="ARBA" id="ARBA00022989"/>
    </source>
</evidence>
<dbReference type="RefSeq" id="WP_110189967.1">
    <property type="nucleotide sequence ID" value="NZ_CP177354.1"/>
</dbReference>
<feature type="transmembrane region" description="Helical" evidence="7">
    <location>
        <begin position="299"/>
        <end position="319"/>
    </location>
</feature>
<proteinExistence type="inferred from homology"/>
<keyword evidence="10" id="KW-1185">Reference proteome</keyword>
<feature type="transmembrane region" description="Helical" evidence="7">
    <location>
        <begin position="7"/>
        <end position="28"/>
    </location>
</feature>
<reference evidence="9 10" key="1">
    <citation type="submission" date="2015-03" db="EMBL/GenBank/DDBJ databases">
        <authorList>
            <person name="Krishnan R."/>
            <person name="Midha S."/>
            <person name="Patil P.B."/>
            <person name="Rameshkumar N."/>
        </authorList>
    </citation>
    <scope>NUCLEOTIDE SEQUENCE [LARGE SCALE GENOMIC DNA]</scope>
    <source>
        <strain evidence="9 10">L1E11</strain>
    </source>
</reference>
<dbReference type="EMBL" id="LAPT01000145">
    <property type="protein sequence ID" value="PXF28817.1"/>
    <property type="molecule type" value="Genomic_DNA"/>
</dbReference>
<feature type="transmembrane region" description="Helical" evidence="7">
    <location>
        <begin position="199"/>
        <end position="223"/>
    </location>
</feature>
<gene>
    <name evidence="9" type="ORF">WH50_24345</name>
</gene>
<evidence type="ECO:0000256" key="7">
    <source>
        <dbReference type="SAM" id="Phobius"/>
    </source>
</evidence>
<dbReference type="SUPFAM" id="SSF103473">
    <property type="entry name" value="MFS general substrate transporter"/>
    <property type="match status" value="1"/>
</dbReference>
<feature type="transmembrane region" description="Helical" evidence="7">
    <location>
        <begin position="160"/>
        <end position="178"/>
    </location>
</feature>
<evidence type="ECO:0000256" key="4">
    <source>
        <dbReference type="ARBA" id="ARBA00022692"/>
    </source>
</evidence>
<dbReference type="Proteomes" id="UP000248090">
    <property type="component" value="Unassembled WGS sequence"/>
</dbReference>
<dbReference type="InterPro" id="IPR011701">
    <property type="entry name" value="MFS"/>
</dbReference>
<organism evidence="9 10">
    <name type="scientific">Pokkaliibacter plantistimulans</name>
    <dbReference type="NCBI Taxonomy" id="1635171"/>
    <lineage>
        <taxon>Bacteria</taxon>
        <taxon>Pseudomonadati</taxon>
        <taxon>Pseudomonadota</taxon>
        <taxon>Gammaproteobacteria</taxon>
        <taxon>Oceanospirillales</taxon>
        <taxon>Balneatrichaceae</taxon>
        <taxon>Pokkaliibacter</taxon>
    </lineage>
</organism>
<feature type="transmembrane region" description="Helical" evidence="7">
    <location>
        <begin position="364"/>
        <end position="384"/>
    </location>
</feature>
<name>A0ABX5LRH7_9GAMM</name>
<dbReference type="PANTHER" id="PTHR23514">
    <property type="entry name" value="BYPASS OF STOP CODON PROTEIN 6"/>
    <property type="match status" value="1"/>
</dbReference>
<evidence type="ECO:0000256" key="3">
    <source>
        <dbReference type="ARBA" id="ARBA00022448"/>
    </source>
</evidence>
<sequence length="400" mass="43514">MNPLVVTIIIYTGYFLLGCVALAWGVVLPELATELHMSDVISGSFFTLFSFGMVAGAFLGGKYIQRFPFMRLFAVLAWMVCGFLMILSWVSSWQLLLILSFIIGTLNSIMFTIGHTLTASLHARRRSTMMGLGDFAYSLGTMAVPFLVTGLYLLDLDWRWPIRVLGAGLALMGIWAWLNHSSELDSYGGASSKQHGKTLSYGPVLSQPVFLLMALAMFSYGAVEWGNGNWFVSYAQNGVGMDGEAARYSFAFFTGGMVLSRLGFIFLLRIINLYVLMIGMAILAGVGGAMLKLADSTELMQYGNFMLGLGLGGLFPLILSNAMGLDQDSGPILSGIAVISVSIGAQAFSFITGFLAEHLGLKQAYWMIPIGSVWLTLMVLGFSYHLRLRSQQLQCTPAAA</sequence>
<evidence type="ECO:0000259" key="8">
    <source>
        <dbReference type="PROSITE" id="PS50850"/>
    </source>
</evidence>